<comment type="similarity">
    <text evidence="1 6">Belongs to the 5'-nucleotidase family.</text>
</comment>
<evidence type="ECO:0000313" key="10">
    <source>
        <dbReference type="EMBL" id="CAG8506425.1"/>
    </source>
</evidence>
<evidence type="ECO:0000256" key="3">
    <source>
        <dbReference type="ARBA" id="ARBA00022729"/>
    </source>
</evidence>
<dbReference type="Proteomes" id="UP000789405">
    <property type="component" value="Unassembled WGS sequence"/>
</dbReference>
<evidence type="ECO:0000313" key="11">
    <source>
        <dbReference type="Proteomes" id="UP000789405"/>
    </source>
</evidence>
<organism evidence="10 11">
    <name type="scientific">Dentiscutata erythropus</name>
    <dbReference type="NCBI Taxonomy" id="1348616"/>
    <lineage>
        <taxon>Eukaryota</taxon>
        <taxon>Fungi</taxon>
        <taxon>Fungi incertae sedis</taxon>
        <taxon>Mucoromycota</taxon>
        <taxon>Glomeromycotina</taxon>
        <taxon>Glomeromycetes</taxon>
        <taxon>Diversisporales</taxon>
        <taxon>Gigasporaceae</taxon>
        <taxon>Dentiscutata</taxon>
    </lineage>
</organism>
<dbReference type="GO" id="GO:0046872">
    <property type="term" value="F:metal ion binding"/>
    <property type="evidence" value="ECO:0007669"/>
    <property type="project" value="UniProtKB-KW"/>
</dbReference>
<dbReference type="PRINTS" id="PR01607">
    <property type="entry name" value="APYRASEFAMLY"/>
</dbReference>
<proteinExistence type="inferred from homology"/>
<feature type="domain" description="5'-Nucleotidase C-terminal" evidence="9">
    <location>
        <begin position="348"/>
        <end position="509"/>
    </location>
</feature>
<dbReference type="Gene3D" id="3.90.780.10">
    <property type="entry name" value="5'-Nucleotidase, C-terminal domain"/>
    <property type="match status" value="1"/>
</dbReference>
<feature type="domain" description="Calcineurin-like phosphoesterase" evidence="8">
    <location>
        <begin position="39"/>
        <end position="254"/>
    </location>
</feature>
<keyword evidence="5 6" id="KW-0378">Hydrolase</keyword>
<evidence type="ECO:0000256" key="4">
    <source>
        <dbReference type="ARBA" id="ARBA00022741"/>
    </source>
</evidence>
<keyword evidence="4 6" id="KW-0547">Nucleotide-binding</keyword>
<dbReference type="InterPro" id="IPR006179">
    <property type="entry name" value="5_nucleotidase/apyrase"/>
</dbReference>
<dbReference type="InterPro" id="IPR036907">
    <property type="entry name" value="5'-Nucleotdase_C_sf"/>
</dbReference>
<dbReference type="GO" id="GO:0016788">
    <property type="term" value="F:hydrolase activity, acting on ester bonds"/>
    <property type="evidence" value="ECO:0007669"/>
    <property type="project" value="InterPro"/>
</dbReference>
<evidence type="ECO:0000256" key="2">
    <source>
        <dbReference type="ARBA" id="ARBA00022723"/>
    </source>
</evidence>
<keyword evidence="11" id="KW-1185">Reference proteome</keyword>
<dbReference type="EMBL" id="CAJVPY010001084">
    <property type="protein sequence ID" value="CAG8506425.1"/>
    <property type="molecule type" value="Genomic_DNA"/>
</dbReference>
<sequence>MQKTFLIVLILDIIFVSFLYITLYSTFKALRKPSVWKLTIIHTNDVHSRYDQINEAATDCTPEQFEKKQCYGGTARHKTVIDRLRRENKNSLLLDGGDQFQGCVYHRYVQGSINSKVLNLLEYNITAIGNHEFDKGPETLIAHHSRLNMPIVCANINTTLNPLLGVNIRPYHIFEEYNLGVIGYITDTTGGISNAGPTLEFYDPIPIVQKYVNEIRAMGIKRILTVSHNGYEPDKELAAKTYGVAVHIGGHSHTLLSNDTTSKDYHLALGPYPTTVKNAIGEDTLIVQAYWSGKYIGHLDVSFDKEGKVVEYSGAPILVNQSIPQDPEIAELVKQWREPFDKYTKTVIGNAIAPFYQSSCQKTECTMGNLVLDSFLWSQRKISKVNAAIMNAGGIRSGLMKGNITRENILTILPFSNSMVILDMSGQNITDLLESATGRWKNIISGKKVTSFIQLSGIRFKYDSSKPIFKRVLEVSIQNHDTEVFESLDLKKIYKIVTVDFVANTGDGLLPYPIQDLIPLDSPDIVLTNYIQDKKTVEPYLDGRIHDVNPKPNIYSTVSPHEPIHFGYFDNDQILSESVEGNIKPDRQVVFKIAGL</sequence>
<dbReference type="InterPro" id="IPR029052">
    <property type="entry name" value="Metallo-depent_PP-like"/>
</dbReference>
<protein>
    <submittedName>
        <fullName evidence="10">18614_t:CDS:1</fullName>
    </submittedName>
</protein>
<dbReference type="Pfam" id="PF02872">
    <property type="entry name" value="5_nucleotid_C"/>
    <property type="match status" value="1"/>
</dbReference>
<evidence type="ECO:0000256" key="6">
    <source>
        <dbReference type="RuleBase" id="RU362119"/>
    </source>
</evidence>
<keyword evidence="7" id="KW-1133">Transmembrane helix</keyword>
<dbReference type="InterPro" id="IPR008334">
    <property type="entry name" value="5'-Nucleotdase_C"/>
</dbReference>
<dbReference type="SUPFAM" id="SSF55816">
    <property type="entry name" value="5'-nucleotidase (syn. UDP-sugar hydrolase), C-terminal domain"/>
    <property type="match status" value="1"/>
</dbReference>
<dbReference type="InterPro" id="IPR004843">
    <property type="entry name" value="Calcineurin-like_PHP"/>
</dbReference>
<dbReference type="Pfam" id="PF00149">
    <property type="entry name" value="Metallophos"/>
    <property type="match status" value="1"/>
</dbReference>
<accession>A0A9N8ZSB1</accession>
<evidence type="ECO:0000256" key="5">
    <source>
        <dbReference type="ARBA" id="ARBA00022801"/>
    </source>
</evidence>
<evidence type="ECO:0000256" key="1">
    <source>
        <dbReference type="ARBA" id="ARBA00006654"/>
    </source>
</evidence>
<dbReference type="PANTHER" id="PTHR11575:SF24">
    <property type="entry name" value="5'-NUCLEOTIDASE"/>
    <property type="match status" value="1"/>
</dbReference>
<keyword evidence="2" id="KW-0479">Metal-binding</keyword>
<dbReference type="OrthoDB" id="10252235at2759"/>
<evidence type="ECO:0000256" key="7">
    <source>
        <dbReference type="SAM" id="Phobius"/>
    </source>
</evidence>
<dbReference type="FunFam" id="3.60.21.10:FF:000020">
    <property type="entry name" value="NT5E isoform 4"/>
    <property type="match status" value="1"/>
</dbReference>
<dbReference type="PROSITE" id="PS00786">
    <property type="entry name" value="5_NUCLEOTIDASE_2"/>
    <property type="match status" value="1"/>
</dbReference>
<dbReference type="InterPro" id="IPR006146">
    <property type="entry name" value="5'-Nucleotdase_CS"/>
</dbReference>
<dbReference type="SUPFAM" id="SSF56300">
    <property type="entry name" value="Metallo-dependent phosphatases"/>
    <property type="match status" value="1"/>
</dbReference>
<dbReference type="Gene3D" id="3.60.21.10">
    <property type="match status" value="1"/>
</dbReference>
<evidence type="ECO:0000259" key="8">
    <source>
        <dbReference type="Pfam" id="PF00149"/>
    </source>
</evidence>
<name>A0A9N8ZSB1_9GLOM</name>
<dbReference type="AlphaFoldDB" id="A0A9N8ZSB1"/>
<keyword evidence="7" id="KW-0812">Transmembrane</keyword>
<comment type="caution">
    <text evidence="10">The sequence shown here is derived from an EMBL/GenBank/DDBJ whole genome shotgun (WGS) entry which is preliminary data.</text>
</comment>
<dbReference type="GO" id="GO:0009166">
    <property type="term" value="P:nucleotide catabolic process"/>
    <property type="evidence" value="ECO:0007669"/>
    <property type="project" value="InterPro"/>
</dbReference>
<keyword evidence="3" id="KW-0732">Signal</keyword>
<keyword evidence="7" id="KW-0472">Membrane</keyword>
<evidence type="ECO:0000259" key="9">
    <source>
        <dbReference type="Pfam" id="PF02872"/>
    </source>
</evidence>
<reference evidence="10" key="1">
    <citation type="submission" date="2021-06" db="EMBL/GenBank/DDBJ databases">
        <authorList>
            <person name="Kallberg Y."/>
            <person name="Tangrot J."/>
            <person name="Rosling A."/>
        </authorList>
    </citation>
    <scope>NUCLEOTIDE SEQUENCE</scope>
    <source>
        <strain evidence="10">MA453B</strain>
    </source>
</reference>
<dbReference type="GO" id="GO:0000166">
    <property type="term" value="F:nucleotide binding"/>
    <property type="evidence" value="ECO:0007669"/>
    <property type="project" value="UniProtKB-KW"/>
</dbReference>
<dbReference type="PANTHER" id="PTHR11575">
    <property type="entry name" value="5'-NUCLEOTIDASE-RELATED"/>
    <property type="match status" value="1"/>
</dbReference>
<gene>
    <name evidence="10" type="ORF">DERYTH_LOCUS3162</name>
</gene>
<feature type="transmembrane region" description="Helical" evidence="7">
    <location>
        <begin position="6"/>
        <end position="27"/>
    </location>
</feature>